<feature type="transmembrane region" description="Helical" evidence="1">
    <location>
        <begin position="108"/>
        <end position="136"/>
    </location>
</feature>
<name>A0AAV1C5S9_OLDCO</name>
<protein>
    <submittedName>
        <fullName evidence="2">OLC1v1025838C4</fullName>
    </submittedName>
</protein>
<gene>
    <name evidence="2" type="ORF">OLC1_LOCUS2982</name>
</gene>
<evidence type="ECO:0000313" key="3">
    <source>
        <dbReference type="Proteomes" id="UP001161247"/>
    </source>
</evidence>
<dbReference type="EMBL" id="OX459118">
    <property type="protein sequence ID" value="CAI9090940.1"/>
    <property type="molecule type" value="Genomic_DNA"/>
</dbReference>
<dbReference type="PANTHER" id="PTHR33825">
    <property type="entry name" value="CHITINASE-LIKE PROTEIN"/>
    <property type="match status" value="1"/>
</dbReference>
<dbReference type="PANTHER" id="PTHR33825:SF14">
    <property type="entry name" value="CHITINASE-LIKE PROTEIN"/>
    <property type="match status" value="1"/>
</dbReference>
<proteinExistence type="predicted"/>
<keyword evidence="1" id="KW-0812">Transmembrane</keyword>
<dbReference type="AlphaFoldDB" id="A0AAV1C5S9"/>
<evidence type="ECO:0000313" key="2">
    <source>
        <dbReference type="EMBL" id="CAI9090940.1"/>
    </source>
</evidence>
<dbReference type="Proteomes" id="UP001161247">
    <property type="component" value="Chromosome 1"/>
</dbReference>
<sequence length="273" mass="29345">MKATSLAGRILPPALHSRSAILRNPSDSIPVVHFSKLHTSLFPCRCEFRPFRGIFTVCSSKLPSVDSNVAGRDSNNLESEADFNVEEVRSSVVPANVPSPSLSLSDQAFFLLSFIACTTVAAMVGFVAAAVPAMFAMRRSAIALAKLAVELRKEMPSTMAAVRVTGIEISDLILELSELSQEISDGVSKSTQVVQAADAGIRQIGSLARERTLSMVEERANLPEISLQPVVVGAAKKTSNAVGKATRTLLNIISRRELISENEDSVTEDEFEV</sequence>
<keyword evidence="1" id="KW-1133">Transmembrane helix</keyword>
<organism evidence="2 3">
    <name type="scientific">Oldenlandia corymbosa var. corymbosa</name>
    <dbReference type="NCBI Taxonomy" id="529605"/>
    <lineage>
        <taxon>Eukaryota</taxon>
        <taxon>Viridiplantae</taxon>
        <taxon>Streptophyta</taxon>
        <taxon>Embryophyta</taxon>
        <taxon>Tracheophyta</taxon>
        <taxon>Spermatophyta</taxon>
        <taxon>Magnoliopsida</taxon>
        <taxon>eudicotyledons</taxon>
        <taxon>Gunneridae</taxon>
        <taxon>Pentapetalae</taxon>
        <taxon>asterids</taxon>
        <taxon>lamiids</taxon>
        <taxon>Gentianales</taxon>
        <taxon>Rubiaceae</taxon>
        <taxon>Rubioideae</taxon>
        <taxon>Spermacoceae</taxon>
        <taxon>Hedyotis-Oldenlandia complex</taxon>
        <taxon>Oldenlandia</taxon>
    </lineage>
</organism>
<evidence type="ECO:0000256" key="1">
    <source>
        <dbReference type="SAM" id="Phobius"/>
    </source>
</evidence>
<reference evidence="2" key="1">
    <citation type="submission" date="2023-03" db="EMBL/GenBank/DDBJ databases">
        <authorList>
            <person name="Julca I."/>
        </authorList>
    </citation>
    <scope>NUCLEOTIDE SEQUENCE</scope>
</reference>
<accession>A0AAV1C5S9</accession>
<keyword evidence="3" id="KW-1185">Reference proteome</keyword>
<keyword evidence="1" id="KW-0472">Membrane</keyword>